<keyword evidence="2" id="KW-0229">DNA integration</keyword>
<evidence type="ECO:0000259" key="5">
    <source>
        <dbReference type="Pfam" id="PF00589"/>
    </source>
</evidence>
<evidence type="ECO:0000256" key="4">
    <source>
        <dbReference type="ARBA" id="ARBA00023172"/>
    </source>
</evidence>
<gene>
    <name evidence="6" type="ORF">GM173_03035</name>
</gene>
<dbReference type="Pfam" id="PF00589">
    <property type="entry name" value="Phage_integrase"/>
    <property type="match status" value="1"/>
</dbReference>
<dbReference type="Gene3D" id="1.10.443.10">
    <property type="entry name" value="Intergrase catalytic core"/>
    <property type="match status" value="1"/>
</dbReference>
<dbReference type="Proteomes" id="UP001195660">
    <property type="component" value="Unassembled WGS sequence"/>
</dbReference>
<evidence type="ECO:0000256" key="3">
    <source>
        <dbReference type="ARBA" id="ARBA00023125"/>
    </source>
</evidence>
<keyword evidence="7" id="KW-1185">Reference proteome</keyword>
<organism evidence="6 7">
    <name type="scientific">Deefgea chitinilytica</name>
    <dbReference type="NCBI Taxonomy" id="570276"/>
    <lineage>
        <taxon>Bacteria</taxon>
        <taxon>Pseudomonadati</taxon>
        <taxon>Pseudomonadota</taxon>
        <taxon>Betaproteobacteria</taxon>
        <taxon>Neisseriales</taxon>
        <taxon>Chitinibacteraceae</taxon>
        <taxon>Deefgea</taxon>
    </lineage>
</organism>
<comment type="similarity">
    <text evidence="1">Belongs to the 'phage' integrase family.</text>
</comment>
<dbReference type="PANTHER" id="PTHR30349:SF41">
    <property type="entry name" value="INTEGRASE_RECOMBINASE PROTEIN MJ0367-RELATED"/>
    <property type="match status" value="1"/>
</dbReference>
<dbReference type="SUPFAM" id="SSF56349">
    <property type="entry name" value="DNA breaking-rejoining enzymes"/>
    <property type="match status" value="1"/>
</dbReference>
<keyword evidence="3" id="KW-0238">DNA-binding</keyword>
<sequence length="466" mass="54321">MNKWKKILLPDFNWELSDDRYLDNKDKNQCVENMVSRSDQSIYSLISTGAIGINKMPVIVSLRGDIWKEAALYVFCQIVENGMRIETVSSIAEGLVAYKNFLEDNNLNWLDFDCIKIRRPTYRMYGELKIRVQSGEISENTASRIMKSVIGFYRWLIVNKLFKPKYDPWGEREVVRFAVDTIGKEYRIIKKKTDLSFSSSRDGYQYGETIIDGGNLKPIPSDEQKYICDFLMQNKNVEMRLIFVFALITGARIQTILTMNVEAIINVCEGIVPEEIRIPAGPATGIDTKKNKKLVIIMPAWFAMKLYRYIKSERASKRRALASPEYNNNVFLSKTGQPFYEKKVLGSVSSDGKRYFNNGQAVRQYLSEQMLPWIRKRYKKDFSFKFHDLRATFGMNLTEYQIGLVEKGLITLSDARTYVQHRMGHASAQQTDHYLNYKKKITHERFIRDEFYNDLQILMDQAEENE</sequence>
<dbReference type="InterPro" id="IPR050090">
    <property type="entry name" value="Tyrosine_recombinase_XerCD"/>
</dbReference>
<evidence type="ECO:0000256" key="2">
    <source>
        <dbReference type="ARBA" id="ARBA00022908"/>
    </source>
</evidence>
<evidence type="ECO:0000313" key="6">
    <source>
        <dbReference type="EMBL" id="MBM5570550.1"/>
    </source>
</evidence>
<dbReference type="InterPro" id="IPR002104">
    <property type="entry name" value="Integrase_catalytic"/>
</dbReference>
<feature type="domain" description="Tyr recombinase" evidence="5">
    <location>
        <begin position="222"/>
        <end position="438"/>
    </location>
</feature>
<accession>A0ABS2CA54</accession>
<dbReference type="InterPro" id="IPR013762">
    <property type="entry name" value="Integrase-like_cat_sf"/>
</dbReference>
<dbReference type="RefSeq" id="WP_203569845.1">
    <property type="nucleotide sequence ID" value="NZ_WOFE01000001.1"/>
</dbReference>
<protein>
    <submittedName>
        <fullName evidence="6">Tyrosine-type recombinase/integrase</fullName>
    </submittedName>
</protein>
<proteinExistence type="inferred from homology"/>
<reference evidence="6 7" key="1">
    <citation type="submission" date="2019-11" db="EMBL/GenBank/DDBJ databases">
        <title>Novel Deefgea species.</title>
        <authorList>
            <person name="Han J.-H."/>
        </authorList>
    </citation>
    <scope>NUCLEOTIDE SEQUENCE [LARGE SCALE GENOMIC DNA]</scope>
    <source>
        <strain evidence="6 7">LMG 24817</strain>
    </source>
</reference>
<name>A0ABS2CA54_9NEIS</name>
<dbReference type="EMBL" id="WOFE01000001">
    <property type="protein sequence ID" value="MBM5570550.1"/>
    <property type="molecule type" value="Genomic_DNA"/>
</dbReference>
<comment type="caution">
    <text evidence="6">The sequence shown here is derived from an EMBL/GenBank/DDBJ whole genome shotgun (WGS) entry which is preliminary data.</text>
</comment>
<dbReference type="PANTHER" id="PTHR30349">
    <property type="entry name" value="PHAGE INTEGRASE-RELATED"/>
    <property type="match status" value="1"/>
</dbReference>
<dbReference type="InterPro" id="IPR011010">
    <property type="entry name" value="DNA_brk_join_enz"/>
</dbReference>
<evidence type="ECO:0000313" key="7">
    <source>
        <dbReference type="Proteomes" id="UP001195660"/>
    </source>
</evidence>
<dbReference type="CDD" id="cd00397">
    <property type="entry name" value="DNA_BRE_C"/>
    <property type="match status" value="1"/>
</dbReference>
<evidence type="ECO:0000256" key="1">
    <source>
        <dbReference type="ARBA" id="ARBA00008857"/>
    </source>
</evidence>
<keyword evidence="4" id="KW-0233">DNA recombination</keyword>